<dbReference type="CDD" id="cd04730">
    <property type="entry name" value="NPD_like"/>
    <property type="match status" value="1"/>
</dbReference>
<dbReference type="PANTHER" id="PTHR32332:SF20">
    <property type="entry name" value="2-NITROPROPANE DIOXYGENASE-LIKE PROTEIN"/>
    <property type="match status" value="1"/>
</dbReference>
<accession>A0A2W5Z6E2</accession>
<dbReference type="GO" id="GO:0051213">
    <property type="term" value="F:dioxygenase activity"/>
    <property type="evidence" value="ECO:0007669"/>
    <property type="project" value="UniProtKB-KW"/>
</dbReference>
<evidence type="ECO:0000313" key="4">
    <source>
        <dbReference type="EMBL" id="PZR80872.1"/>
    </source>
</evidence>
<dbReference type="EMBL" id="QHBU01000131">
    <property type="protein sequence ID" value="PZR80872.1"/>
    <property type="molecule type" value="Genomic_DNA"/>
</dbReference>
<dbReference type="Pfam" id="PF03060">
    <property type="entry name" value="NMO"/>
    <property type="match status" value="2"/>
</dbReference>
<dbReference type="Gene3D" id="3.20.20.70">
    <property type="entry name" value="Aldolase class I"/>
    <property type="match status" value="1"/>
</dbReference>
<gene>
    <name evidence="4" type="ORF">DLM65_07255</name>
</gene>
<evidence type="ECO:0000256" key="2">
    <source>
        <dbReference type="ARBA" id="ARBA00022643"/>
    </source>
</evidence>
<sequence length="364" mass="37423">MTAGVPEPAGTPAVLHTPACELFGVRYPIVQTGMGWVAGARLAAATSEAGGLGILASATMTYEQLAGAVAEVKGRTAAPFGVNLRSNHPDVGQIVDLLIAEGVKVASFAQAPNPSLVAGLREGGVVTMPTIAAPRHAEKVAGWGVDAVIAQGHEGGGHTGSIPTSLLLPAVTRAVSIPVLGAGGFHDGRGLVAALAWGAAGVAMGTRFLLTRESTVPDEVKARYLAAALTDTVVTRAIDGQPQRVIRTSLVDRLEGRHGPSATPVALASALRLRRLTGTSLRALVREGLAMKRSEGLTWSQVLMAANAPMLTRAALVEGRLEAGVLPTGQVTGLVDDLPSVAELIDAMMKEAVECLERLGPPRR</sequence>
<dbReference type="InterPro" id="IPR004136">
    <property type="entry name" value="NMO"/>
</dbReference>
<keyword evidence="3" id="KW-0560">Oxidoreductase</keyword>
<name>A0A2W5Z6E2_9BACT</name>
<dbReference type="Proteomes" id="UP000248724">
    <property type="component" value="Unassembled WGS sequence"/>
</dbReference>
<evidence type="ECO:0000313" key="5">
    <source>
        <dbReference type="Proteomes" id="UP000248724"/>
    </source>
</evidence>
<dbReference type="SUPFAM" id="SSF51412">
    <property type="entry name" value="Inosine monophosphate dehydrogenase (IMPDH)"/>
    <property type="match status" value="1"/>
</dbReference>
<reference evidence="4 5" key="1">
    <citation type="journal article" date="2017" name="Nature">
        <title>Atmospheric trace gases support primary production in Antarctic desert surface soil.</title>
        <authorList>
            <person name="Ji M."/>
            <person name="Greening C."/>
            <person name="Vanwonterghem I."/>
            <person name="Carere C.R."/>
            <person name="Bay S.K."/>
            <person name="Steen J.A."/>
            <person name="Montgomery K."/>
            <person name="Lines T."/>
            <person name="Beardall J."/>
            <person name="van Dorst J."/>
            <person name="Snape I."/>
            <person name="Stott M.B."/>
            <person name="Hugenholtz P."/>
            <person name="Ferrari B.C."/>
        </authorList>
    </citation>
    <scope>NUCLEOTIDE SEQUENCE [LARGE SCALE GENOMIC DNA]</scope>
    <source>
        <strain evidence="4">RRmetagenome_bin12</strain>
    </source>
</reference>
<protein>
    <submittedName>
        <fullName evidence="4">2-nitropropane dioxygenase</fullName>
    </submittedName>
</protein>
<keyword evidence="4" id="KW-0223">Dioxygenase</keyword>
<dbReference type="GO" id="GO:0018580">
    <property type="term" value="F:nitronate monooxygenase activity"/>
    <property type="evidence" value="ECO:0007669"/>
    <property type="project" value="InterPro"/>
</dbReference>
<keyword evidence="2" id="KW-0288">FMN</keyword>
<proteinExistence type="predicted"/>
<organism evidence="4 5">
    <name type="scientific">Candidatus Aeolococcus gillhamiae</name>
    <dbReference type="NCBI Taxonomy" id="3127015"/>
    <lineage>
        <taxon>Bacteria</taxon>
        <taxon>Bacillati</taxon>
        <taxon>Candidatus Dormiibacterota</taxon>
        <taxon>Candidatus Dormibacteria</taxon>
        <taxon>Candidatus Aeolococcales</taxon>
        <taxon>Candidatus Aeolococcaceae</taxon>
        <taxon>Candidatus Aeolococcus</taxon>
    </lineage>
</organism>
<dbReference type="InterPro" id="IPR013785">
    <property type="entry name" value="Aldolase_TIM"/>
</dbReference>
<dbReference type="AlphaFoldDB" id="A0A2W5Z6E2"/>
<dbReference type="PANTHER" id="PTHR32332">
    <property type="entry name" value="2-NITROPROPANE DIOXYGENASE"/>
    <property type="match status" value="1"/>
</dbReference>
<evidence type="ECO:0000256" key="3">
    <source>
        <dbReference type="ARBA" id="ARBA00023002"/>
    </source>
</evidence>
<comment type="caution">
    <text evidence="4">The sequence shown here is derived from an EMBL/GenBank/DDBJ whole genome shotgun (WGS) entry which is preliminary data.</text>
</comment>
<evidence type="ECO:0000256" key="1">
    <source>
        <dbReference type="ARBA" id="ARBA00022630"/>
    </source>
</evidence>
<keyword evidence="1" id="KW-0285">Flavoprotein</keyword>